<dbReference type="InterPro" id="IPR017961">
    <property type="entry name" value="DNA_pol_Y-fam_little_finger"/>
</dbReference>
<organism evidence="8 9">
    <name type="scientific">Ruminococcus intestinalis</name>
    <dbReference type="NCBI Taxonomy" id="2763066"/>
    <lineage>
        <taxon>Bacteria</taxon>
        <taxon>Bacillati</taxon>
        <taxon>Bacillota</taxon>
        <taxon>Clostridia</taxon>
        <taxon>Eubacteriales</taxon>
        <taxon>Oscillospiraceae</taxon>
        <taxon>Ruminococcus</taxon>
    </lineage>
</organism>
<keyword evidence="6 8" id="KW-0808">Transferase</keyword>
<dbReference type="SUPFAM" id="SSF100879">
    <property type="entry name" value="Lesion bypass DNA polymerase (Y-family), little finger domain"/>
    <property type="match status" value="1"/>
</dbReference>
<proteinExistence type="inferred from homology"/>
<evidence type="ECO:0000256" key="1">
    <source>
        <dbReference type="ARBA" id="ARBA00010945"/>
    </source>
</evidence>
<comment type="caution">
    <text evidence="8">The sequence shown here is derived from an EMBL/GenBank/DDBJ whole genome shotgun (WGS) entry which is preliminary data.</text>
</comment>
<evidence type="ECO:0000256" key="2">
    <source>
        <dbReference type="ARBA" id="ARBA00022457"/>
    </source>
</evidence>
<dbReference type="SUPFAM" id="SSF56672">
    <property type="entry name" value="DNA/RNA polymerases"/>
    <property type="match status" value="1"/>
</dbReference>
<reference evidence="8 9" key="1">
    <citation type="submission" date="2020-08" db="EMBL/GenBank/DDBJ databases">
        <title>Genome public.</title>
        <authorList>
            <person name="Liu C."/>
            <person name="Sun Q."/>
        </authorList>
    </citation>
    <scope>NUCLEOTIDE SEQUENCE [LARGE SCALE GENOMIC DNA]</scope>
    <source>
        <strain evidence="8 9">NSJ-71</strain>
    </source>
</reference>
<feature type="binding site" evidence="6">
    <location>
        <position position="22"/>
    </location>
    <ligand>
        <name>Mg(2+)</name>
        <dbReference type="ChEBI" id="CHEBI:18420"/>
    </ligand>
</feature>
<dbReference type="HAMAP" id="MF_01113">
    <property type="entry name" value="DNApol_IV"/>
    <property type="match status" value="1"/>
</dbReference>
<keyword evidence="6" id="KW-0963">Cytoplasm</keyword>
<dbReference type="PANTHER" id="PTHR11076">
    <property type="entry name" value="DNA REPAIR POLYMERASE UMUC / TRANSFERASE FAMILY MEMBER"/>
    <property type="match status" value="1"/>
</dbReference>
<dbReference type="Proteomes" id="UP000636755">
    <property type="component" value="Unassembled WGS sequence"/>
</dbReference>
<evidence type="ECO:0000256" key="5">
    <source>
        <dbReference type="ARBA" id="ARBA00022932"/>
    </source>
</evidence>
<evidence type="ECO:0000256" key="6">
    <source>
        <dbReference type="HAMAP-Rule" id="MF_01113"/>
    </source>
</evidence>
<dbReference type="Gene3D" id="3.30.1490.100">
    <property type="entry name" value="DNA polymerase, Y-family, little finger domain"/>
    <property type="match status" value="1"/>
</dbReference>
<comment type="function">
    <text evidence="6">Poorly processive, error-prone DNA polymerase involved in untargeted mutagenesis. Copies undamaged DNA at stalled replication forks, which arise in vivo from mismatched or misaligned primer ends. These misaligned primers can be extended by PolIV. Exhibits no 3'-5' exonuclease (proofreading) activity. May be involved in translesional synthesis, in conjunction with the beta clamp from PolIII.</text>
</comment>
<evidence type="ECO:0000259" key="7">
    <source>
        <dbReference type="PROSITE" id="PS50173"/>
    </source>
</evidence>
<keyword evidence="2 6" id="KW-0515">Mutator protein</keyword>
<comment type="subunit">
    <text evidence="6">Monomer.</text>
</comment>
<comment type="catalytic activity">
    <reaction evidence="6">
        <text>DNA(n) + a 2'-deoxyribonucleoside 5'-triphosphate = DNA(n+1) + diphosphate</text>
        <dbReference type="Rhea" id="RHEA:22508"/>
        <dbReference type="Rhea" id="RHEA-COMP:17339"/>
        <dbReference type="Rhea" id="RHEA-COMP:17340"/>
        <dbReference type="ChEBI" id="CHEBI:33019"/>
        <dbReference type="ChEBI" id="CHEBI:61560"/>
        <dbReference type="ChEBI" id="CHEBI:173112"/>
        <dbReference type="EC" id="2.7.7.7"/>
    </reaction>
</comment>
<feature type="domain" description="UmuC" evidence="7">
    <location>
        <begin position="18"/>
        <end position="198"/>
    </location>
</feature>
<dbReference type="Gene3D" id="1.10.150.20">
    <property type="entry name" value="5' to 3' exonuclease, C-terminal subdomain"/>
    <property type="match status" value="1"/>
</dbReference>
<dbReference type="InterPro" id="IPR050116">
    <property type="entry name" value="DNA_polymerase-Y"/>
</dbReference>
<dbReference type="Gene3D" id="3.30.70.270">
    <property type="match status" value="1"/>
</dbReference>
<evidence type="ECO:0000256" key="4">
    <source>
        <dbReference type="ARBA" id="ARBA00022763"/>
    </source>
</evidence>
<accession>A0ABR7HJF2</accession>
<keyword evidence="6" id="KW-0235">DNA replication</keyword>
<keyword evidence="6" id="KW-0234">DNA repair</keyword>
<keyword evidence="6" id="KW-0460">Magnesium</keyword>
<keyword evidence="5 6" id="KW-0239">DNA-directed DNA polymerase</keyword>
<comment type="subcellular location">
    <subcellularLocation>
        <location evidence="6">Cytoplasm</location>
    </subcellularLocation>
</comment>
<dbReference type="InterPro" id="IPR001126">
    <property type="entry name" value="UmuC"/>
</dbReference>
<dbReference type="InterPro" id="IPR043128">
    <property type="entry name" value="Rev_trsase/Diguanyl_cyclase"/>
</dbReference>
<keyword evidence="9" id="KW-1185">Reference proteome</keyword>
<evidence type="ECO:0000256" key="3">
    <source>
        <dbReference type="ARBA" id="ARBA00022695"/>
    </source>
</evidence>
<name>A0ABR7HJF2_9FIRM</name>
<dbReference type="InterPro" id="IPR043502">
    <property type="entry name" value="DNA/RNA_pol_sf"/>
</dbReference>
<dbReference type="PROSITE" id="PS50173">
    <property type="entry name" value="UMUC"/>
    <property type="match status" value="1"/>
</dbReference>
<sequence>MKICDTVNSKLYKNDRAILHSDCNCFYASVECLLNPNIRDLPVAVSGDAENRHGIILAKNEEAKKYNIKTGEAIWQAKKKCPQLLTVPARLDVYKKFSDKVRRIYSDYTDMVEPFGLDEAWLDISEDYKNDALTIAKEISQRVKDEIGITVSIGVSFNKIFAKFGSDYKKPDAITCITRDNYKTLVWNSPAGDLLYVGGATRKKLEQIGIYTIGDIANAPIGLLRTHLGKWGDLIYGFANGYDSSPVARIGEYSEVKSIGNSTTAVRDLKNLDDIKVIAYVLCDSVCRRMREQGFVGKTVCVSMRDTGLSTITRQHTLNTYTSLTSDITKAAMALFKENFDNKSPLRSIGVSVTDFAHNNIPRQMDIFSDERKIIAEEKLDKTLDKLKQRFGNYIIRPASLLTDRELSAFNPKDEHTIHPVGYL</sequence>
<feature type="active site" evidence="6">
    <location>
        <position position="119"/>
    </location>
</feature>
<dbReference type="CDD" id="cd03586">
    <property type="entry name" value="PolY_Pol_IV_kappa"/>
    <property type="match status" value="1"/>
</dbReference>
<feature type="site" description="Substrate discrimination" evidence="6">
    <location>
        <position position="27"/>
    </location>
</feature>
<dbReference type="NCBIfam" id="NF002677">
    <property type="entry name" value="PRK02406.1"/>
    <property type="match status" value="1"/>
</dbReference>
<dbReference type="RefSeq" id="WP_186934876.1">
    <property type="nucleotide sequence ID" value="NZ_JACOPS010000001.1"/>
</dbReference>
<dbReference type="Pfam" id="PF00817">
    <property type="entry name" value="IMS"/>
    <property type="match status" value="1"/>
</dbReference>
<protein>
    <recommendedName>
        <fullName evidence="6">DNA polymerase IV</fullName>
        <shortName evidence="6">Pol IV</shortName>
        <ecNumber evidence="6">2.7.7.7</ecNumber>
    </recommendedName>
</protein>
<comment type="cofactor">
    <cofactor evidence="6">
        <name>Mg(2+)</name>
        <dbReference type="ChEBI" id="CHEBI:18420"/>
    </cofactor>
    <text evidence="6">Binds 2 magnesium ions per subunit.</text>
</comment>
<dbReference type="InterPro" id="IPR036775">
    <property type="entry name" value="DNA_pol_Y-fam_lit_finger_sf"/>
</dbReference>
<keyword evidence="6" id="KW-0238">DNA-binding</keyword>
<evidence type="ECO:0000313" key="8">
    <source>
        <dbReference type="EMBL" id="MBC5727610.1"/>
    </source>
</evidence>
<dbReference type="EC" id="2.7.7.7" evidence="6"/>
<dbReference type="PANTHER" id="PTHR11076:SF35">
    <property type="entry name" value="DNA REPAIR PROTEIN HOMOLOG YOBH"/>
    <property type="match status" value="1"/>
</dbReference>
<dbReference type="EMBL" id="JACOPS010000001">
    <property type="protein sequence ID" value="MBC5727610.1"/>
    <property type="molecule type" value="Genomic_DNA"/>
</dbReference>
<dbReference type="Gene3D" id="3.40.1170.60">
    <property type="match status" value="1"/>
</dbReference>
<gene>
    <name evidence="6 8" type="primary">dinB</name>
    <name evidence="8" type="ORF">H8R91_03490</name>
</gene>
<keyword evidence="6" id="KW-0479">Metal-binding</keyword>
<keyword evidence="4 6" id="KW-0227">DNA damage</keyword>
<dbReference type="Pfam" id="PF11799">
    <property type="entry name" value="IMS_C"/>
    <property type="match status" value="1"/>
</dbReference>
<keyword evidence="3 6" id="KW-0548">Nucleotidyltransferase</keyword>
<comment type="similarity">
    <text evidence="1 6">Belongs to the DNA polymerase type-Y family.</text>
</comment>
<evidence type="ECO:0000313" key="9">
    <source>
        <dbReference type="Proteomes" id="UP000636755"/>
    </source>
</evidence>
<feature type="binding site" evidence="6">
    <location>
        <position position="118"/>
    </location>
    <ligand>
        <name>Mg(2+)</name>
        <dbReference type="ChEBI" id="CHEBI:18420"/>
    </ligand>
</feature>
<dbReference type="GO" id="GO:0003887">
    <property type="term" value="F:DNA-directed DNA polymerase activity"/>
    <property type="evidence" value="ECO:0007669"/>
    <property type="project" value="UniProtKB-EC"/>
</dbReference>
<dbReference type="InterPro" id="IPR022880">
    <property type="entry name" value="DNApol_IV"/>
</dbReference>